<comment type="function">
    <text evidence="10">Catalyzes the phosphorylation of the position 2 hydroxy group of 4-diphosphocytidyl-2C-methyl-D-erythritol.</text>
</comment>
<keyword evidence="14" id="KW-1185">Reference proteome</keyword>
<organism evidence="13 14">
    <name type="scientific">Lentibacillus persicus</name>
    <dbReference type="NCBI Taxonomy" id="640948"/>
    <lineage>
        <taxon>Bacteria</taxon>
        <taxon>Bacillati</taxon>
        <taxon>Bacillota</taxon>
        <taxon>Bacilli</taxon>
        <taxon>Bacillales</taxon>
        <taxon>Bacillaceae</taxon>
        <taxon>Lentibacillus</taxon>
    </lineage>
</organism>
<gene>
    <name evidence="10" type="primary">ispE</name>
    <name evidence="13" type="ORF">SAMN05216238_103322</name>
</gene>
<evidence type="ECO:0000256" key="7">
    <source>
        <dbReference type="ARBA" id="ARBA00022840"/>
    </source>
</evidence>
<comment type="catalytic activity">
    <reaction evidence="10">
        <text>4-CDP-2-C-methyl-D-erythritol + ATP = 4-CDP-2-C-methyl-D-erythritol 2-phosphate + ADP + H(+)</text>
        <dbReference type="Rhea" id="RHEA:18437"/>
        <dbReference type="ChEBI" id="CHEBI:15378"/>
        <dbReference type="ChEBI" id="CHEBI:30616"/>
        <dbReference type="ChEBI" id="CHEBI:57823"/>
        <dbReference type="ChEBI" id="CHEBI:57919"/>
        <dbReference type="ChEBI" id="CHEBI:456216"/>
        <dbReference type="EC" id="2.7.1.148"/>
    </reaction>
</comment>
<feature type="binding site" evidence="10">
    <location>
        <begin position="98"/>
        <end position="108"/>
    </location>
    <ligand>
        <name>ATP</name>
        <dbReference type="ChEBI" id="CHEBI:30616"/>
    </ligand>
</feature>
<evidence type="ECO:0000256" key="10">
    <source>
        <dbReference type="HAMAP-Rule" id="MF_00061"/>
    </source>
</evidence>
<accession>A0A1I1UQ82</accession>
<evidence type="ECO:0000256" key="2">
    <source>
        <dbReference type="ARBA" id="ARBA00012052"/>
    </source>
</evidence>
<evidence type="ECO:0000259" key="11">
    <source>
        <dbReference type="Pfam" id="PF00288"/>
    </source>
</evidence>
<proteinExistence type="inferred from homology"/>
<comment type="similarity">
    <text evidence="1 10">Belongs to the GHMP kinase family. IspE subfamily.</text>
</comment>
<dbReference type="Gene3D" id="3.30.230.10">
    <property type="match status" value="1"/>
</dbReference>
<dbReference type="Pfam" id="PF08544">
    <property type="entry name" value="GHMP_kinases_C"/>
    <property type="match status" value="1"/>
</dbReference>
<dbReference type="EMBL" id="FOMR01000003">
    <property type="protein sequence ID" value="SFD72947.1"/>
    <property type="molecule type" value="Genomic_DNA"/>
</dbReference>
<evidence type="ECO:0000259" key="12">
    <source>
        <dbReference type="Pfam" id="PF08544"/>
    </source>
</evidence>
<sequence length="289" mass="31748">MGVEMVLFERAPAKINLSLDVLGKREDGFHEVEMIMTSVDLADRVELYDINDDKIEVSTDNQYVPNDEGNLAYKAALAFKNTYRLHRGIRINIQKNIPVSAGLGGGSSDAAAVLRGLNRMWSVGVSQAELVEFSSELGSDVPFCITGNTALGTGHGEKIRTLPSPPPCYIVLAKPDIGISTRHIFPRVNMDTIPHPDTEAVIQSLEEKDFDKLCQHSGNALEDVTFPLYPEVKQIRDKMLETGASGALMSGSGPTVAGLTRHFSKAKRIYNGLRGFCNEVYIVQLLDRR</sequence>
<keyword evidence="4 10" id="KW-0808">Transferase</keyword>
<dbReference type="Gene3D" id="3.30.70.890">
    <property type="entry name" value="GHMP kinase, C-terminal domain"/>
    <property type="match status" value="1"/>
</dbReference>
<dbReference type="PANTHER" id="PTHR43527:SF2">
    <property type="entry name" value="4-DIPHOSPHOCYTIDYL-2-C-METHYL-D-ERYTHRITOL KINASE, CHLOROPLASTIC"/>
    <property type="match status" value="1"/>
</dbReference>
<dbReference type="GO" id="GO:0050515">
    <property type="term" value="F:4-(cytidine 5'-diphospho)-2-C-methyl-D-erythritol kinase activity"/>
    <property type="evidence" value="ECO:0007669"/>
    <property type="project" value="UniProtKB-UniRule"/>
</dbReference>
<feature type="domain" description="GHMP kinase N-terminal" evidence="11">
    <location>
        <begin position="70"/>
        <end position="147"/>
    </location>
</feature>
<evidence type="ECO:0000313" key="14">
    <source>
        <dbReference type="Proteomes" id="UP000199474"/>
    </source>
</evidence>
<feature type="active site" evidence="10">
    <location>
        <position position="14"/>
    </location>
</feature>
<dbReference type="InterPro" id="IPR036554">
    <property type="entry name" value="GHMP_kinase_C_sf"/>
</dbReference>
<dbReference type="SUPFAM" id="SSF54211">
    <property type="entry name" value="Ribosomal protein S5 domain 2-like"/>
    <property type="match status" value="1"/>
</dbReference>
<dbReference type="UniPathway" id="UPA00056">
    <property type="reaction ID" value="UER00094"/>
</dbReference>
<evidence type="ECO:0000313" key="13">
    <source>
        <dbReference type="EMBL" id="SFD72947.1"/>
    </source>
</evidence>
<keyword evidence="5 10" id="KW-0547">Nucleotide-binding</keyword>
<evidence type="ECO:0000256" key="6">
    <source>
        <dbReference type="ARBA" id="ARBA00022777"/>
    </source>
</evidence>
<dbReference type="Proteomes" id="UP000199474">
    <property type="component" value="Unassembled WGS sequence"/>
</dbReference>
<keyword evidence="7 10" id="KW-0067">ATP-binding</keyword>
<reference evidence="14" key="1">
    <citation type="submission" date="2016-10" db="EMBL/GenBank/DDBJ databases">
        <authorList>
            <person name="Varghese N."/>
            <person name="Submissions S."/>
        </authorList>
    </citation>
    <scope>NUCLEOTIDE SEQUENCE [LARGE SCALE GENOMIC DNA]</scope>
    <source>
        <strain evidence="14">DSM 22530</strain>
    </source>
</reference>
<feature type="domain" description="GHMP kinase C-terminal" evidence="12">
    <location>
        <begin position="203"/>
        <end position="277"/>
    </location>
</feature>
<comment type="pathway">
    <text evidence="10">Isoprenoid biosynthesis; isopentenyl diphosphate biosynthesis via DXP pathway; isopentenyl diphosphate from 1-deoxy-D-xylulose 5-phosphate: step 3/6.</text>
</comment>
<feature type="active site" evidence="10">
    <location>
        <position position="140"/>
    </location>
</feature>
<dbReference type="GO" id="GO:0019288">
    <property type="term" value="P:isopentenyl diphosphate biosynthetic process, methylerythritol 4-phosphate pathway"/>
    <property type="evidence" value="ECO:0007669"/>
    <property type="project" value="UniProtKB-UniRule"/>
</dbReference>
<evidence type="ECO:0000256" key="9">
    <source>
        <dbReference type="ARBA" id="ARBA00032554"/>
    </source>
</evidence>
<dbReference type="NCBIfam" id="TIGR00154">
    <property type="entry name" value="ispE"/>
    <property type="match status" value="1"/>
</dbReference>
<dbReference type="GO" id="GO:0005524">
    <property type="term" value="F:ATP binding"/>
    <property type="evidence" value="ECO:0007669"/>
    <property type="project" value="UniProtKB-UniRule"/>
</dbReference>
<dbReference type="Pfam" id="PF00288">
    <property type="entry name" value="GHMP_kinases_N"/>
    <property type="match status" value="1"/>
</dbReference>
<keyword evidence="6 10" id="KW-0418">Kinase</keyword>
<evidence type="ECO:0000256" key="3">
    <source>
        <dbReference type="ARBA" id="ARBA00017473"/>
    </source>
</evidence>
<dbReference type="InterPro" id="IPR004424">
    <property type="entry name" value="IspE"/>
</dbReference>
<dbReference type="InterPro" id="IPR013750">
    <property type="entry name" value="GHMP_kinase_C_dom"/>
</dbReference>
<dbReference type="InterPro" id="IPR014721">
    <property type="entry name" value="Ribsml_uS5_D2-typ_fold_subgr"/>
</dbReference>
<name>A0A1I1UQ82_9BACI</name>
<dbReference type="InterPro" id="IPR020568">
    <property type="entry name" value="Ribosomal_Su5_D2-typ_SF"/>
</dbReference>
<evidence type="ECO:0000256" key="4">
    <source>
        <dbReference type="ARBA" id="ARBA00022679"/>
    </source>
</evidence>
<dbReference type="HAMAP" id="MF_00061">
    <property type="entry name" value="IspE"/>
    <property type="match status" value="1"/>
</dbReference>
<dbReference type="PANTHER" id="PTHR43527">
    <property type="entry name" value="4-DIPHOSPHOCYTIDYL-2-C-METHYL-D-ERYTHRITOL KINASE, CHLOROPLASTIC"/>
    <property type="match status" value="1"/>
</dbReference>
<keyword evidence="8 10" id="KW-0414">Isoprene biosynthesis</keyword>
<dbReference type="InterPro" id="IPR006204">
    <property type="entry name" value="GHMP_kinase_N_dom"/>
</dbReference>
<dbReference type="AlphaFoldDB" id="A0A1I1UQ82"/>
<dbReference type="PIRSF" id="PIRSF010376">
    <property type="entry name" value="IspE"/>
    <property type="match status" value="1"/>
</dbReference>
<dbReference type="STRING" id="640948.SAMN05216238_103322"/>
<evidence type="ECO:0000256" key="5">
    <source>
        <dbReference type="ARBA" id="ARBA00022741"/>
    </source>
</evidence>
<dbReference type="FunFam" id="3.30.230.10:FF:000029">
    <property type="entry name" value="4-diphosphocytidyl-2-C-methyl-D-erythritol kinase"/>
    <property type="match status" value="1"/>
</dbReference>
<evidence type="ECO:0000256" key="1">
    <source>
        <dbReference type="ARBA" id="ARBA00009684"/>
    </source>
</evidence>
<dbReference type="FunFam" id="3.30.70.890:FF:000006">
    <property type="entry name" value="4-diphosphocytidyl-2-C-methyl-D-erythritol kinase"/>
    <property type="match status" value="1"/>
</dbReference>
<dbReference type="SUPFAM" id="SSF55060">
    <property type="entry name" value="GHMP Kinase, C-terminal domain"/>
    <property type="match status" value="1"/>
</dbReference>
<evidence type="ECO:0000256" key="8">
    <source>
        <dbReference type="ARBA" id="ARBA00023229"/>
    </source>
</evidence>
<protein>
    <recommendedName>
        <fullName evidence="3 10">4-diphosphocytidyl-2-C-methyl-D-erythritol kinase</fullName>
        <shortName evidence="10">CMK</shortName>
        <ecNumber evidence="2 10">2.7.1.148</ecNumber>
    </recommendedName>
    <alternativeName>
        <fullName evidence="9 10">4-(cytidine-5'-diphospho)-2-C-methyl-D-erythritol kinase</fullName>
    </alternativeName>
</protein>
<dbReference type="GO" id="GO:0016114">
    <property type="term" value="P:terpenoid biosynthetic process"/>
    <property type="evidence" value="ECO:0007669"/>
    <property type="project" value="UniProtKB-UniRule"/>
</dbReference>
<dbReference type="EC" id="2.7.1.148" evidence="2 10"/>